<dbReference type="SUPFAM" id="SSF47413">
    <property type="entry name" value="lambda repressor-like DNA-binding domains"/>
    <property type="match status" value="1"/>
</dbReference>
<comment type="caution">
    <text evidence="2">The sequence shown here is derived from an EMBL/GenBank/DDBJ whole genome shotgun (WGS) entry which is preliminary data.</text>
</comment>
<dbReference type="HOGENOM" id="CLU_2891287_0_0_6"/>
<dbReference type="PROSITE" id="PS50943">
    <property type="entry name" value="HTH_CROC1"/>
    <property type="match status" value="1"/>
</dbReference>
<dbReference type="CDD" id="cd00093">
    <property type="entry name" value="HTH_XRE"/>
    <property type="match status" value="1"/>
</dbReference>
<evidence type="ECO:0000313" key="3">
    <source>
        <dbReference type="Proteomes" id="UP000004471"/>
    </source>
</evidence>
<accession>F3FXE3</accession>
<dbReference type="Proteomes" id="UP000004471">
    <property type="component" value="Unassembled WGS sequence"/>
</dbReference>
<dbReference type="InterPro" id="IPR010982">
    <property type="entry name" value="Lambda_DNA-bd_dom_sf"/>
</dbReference>
<evidence type="ECO:0000313" key="2">
    <source>
        <dbReference type="EMBL" id="EGH34885.1"/>
    </source>
</evidence>
<feature type="non-terminal residue" evidence="2">
    <location>
        <position position="63"/>
    </location>
</feature>
<evidence type="ECO:0000259" key="1">
    <source>
        <dbReference type="PROSITE" id="PS50943"/>
    </source>
</evidence>
<dbReference type="Pfam" id="PF01381">
    <property type="entry name" value="HTH_3"/>
    <property type="match status" value="1"/>
</dbReference>
<sequence>MIRRMNRKWYEVARQVMETQEISQEEMAERMGVTPGAVGHWLNGKREPKIEVINRFLTELGLP</sequence>
<proteinExistence type="predicted"/>
<name>F3FXE3_PSESX</name>
<organism evidence="2 3">
    <name type="scientific">Pseudomonas syringae pv. japonica str. M301072</name>
    <dbReference type="NCBI Taxonomy" id="629262"/>
    <lineage>
        <taxon>Bacteria</taxon>
        <taxon>Pseudomonadati</taxon>
        <taxon>Pseudomonadota</taxon>
        <taxon>Gammaproteobacteria</taxon>
        <taxon>Pseudomonadales</taxon>
        <taxon>Pseudomonadaceae</taxon>
        <taxon>Pseudomonas</taxon>
        <taxon>Pseudomonas syringae</taxon>
    </lineage>
</organism>
<dbReference type="GO" id="GO:0003677">
    <property type="term" value="F:DNA binding"/>
    <property type="evidence" value="ECO:0007669"/>
    <property type="project" value="InterPro"/>
</dbReference>
<gene>
    <name evidence="2" type="ORF">PSYJA_40285</name>
</gene>
<protein>
    <submittedName>
        <fullName evidence="2">Peptidase</fullName>
    </submittedName>
</protein>
<dbReference type="SMART" id="SM00530">
    <property type="entry name" value="HTH_XRE"/>
    <property type="match status" value="1"/>
</dbReference>
<reference evidence="2 3" key="1">
    <citation type="journal article" date="2011" name="PLoS Pathog.">
        <title>Dynamic evolution of pathogenicity revealed by sequencing and comparative genomics of 19 Pseudomonas syringae isolates.</title>
        <authorList>
            <person name="Baltrus D.A."/>
            <person name="Nishimura M.T."/>
            <person name="Romanchuk A."/>
            <person name="Chang J.H."/>
            <person name="Mukhtar M.S."/>
            <person name="Cherkis K."/>
            <person name="Roach J."/>
            <person name="Grant S.R."/>
            <person name="Jones C.D."/>
            <person name="Dangl J.L."/>
        </authorList>
    </citation>
    <scope>NUCLEOTIDE SEQUENCE [LARGE SCALE GENOMIC DNA]</scope>
    <source>
        <strain evidence="3">M301072PT</strain>
    </source>
</reference>
<dbReference type="AlphaFoldDB" id="F3FXE3"/>
<dbReference type="Gene3D" id="1.10.260.40">
    <property type="entry name" value="lambda repressor-like DNA-binding domains"/>
    <property type="match status" value="1"/>
</dbReference>
<dbReference type="EMBL" id="AEAH01003000">
    <property type="protein sequence ID" value="EGH34885.1"/>
    <property type="molecule type" value="Genomic_DNA"/>
</dbReference>
<feature type="domain" description="HTH cro/C1-type" evidence="1">
    <location>
        <begin position="22"/>
        <end position="63"/>
    </location>
</feature>
<dbReference type="InterPro" id="IPR001387">
    <property type="entry name" value="Cro/C1-type_HTH"/>
</dbReference>